<dbReference type="SUPFAM" id="SSF55729">
    <property type="entry name" value="Acyl-CoA N-acyltransferases (Nat)"/>
    <property type="match status" value="1"/>
</dbReference>
<dbReference type="InterPro" id="IPR016181">
    <property type="entry name" value="Acyl_CoA_acyltransferase"/>
</dbReference>
<reference evidence="2 3" key="1">
    <citation type="submission" date="2016-10" db="EMBL/GenBank/DDBJ databases">
        <authorList>
            <person name="de Groot N.N."/>
        </authorList>
    </citation>
    <scope>NUCLEOTIDE SEQUENCE [LARGE SCALE GENOMIC DNA]</scope>
    <source>
        <strain evidence="2 3">MAR_2009_71</strain>
    </source>
</reference>
<dbReference type="Gene3D" id="3.40.630.30">
    <property type="match status" value="1"/>
</dbReference>
<dbReference type="InterPro" id="IPR000182">
    <property type="entry name" value="GNAT_dom"/>
</dbReference>
<dbReference type="Proteomes" id="UP000183038">
    <property type="component" value="Unassembled WGS sequence"/>
</dbReference>
<dbReference type="CDD" id="cd04301">
    <property type="entry name" value="NAT_SF"/>
    <property type="match status" value="1"/>
</dbReference>
<evidence type="ECO:0000259" key="1">
    <source>
        <dbReference type="PROSITE" id="PS51186"/>
    </source>
</evidence>
<evidence type="ECO:0000313" key="3">
    <source>
        <dbReference type="Proteomes" id="UP000183038"/>
    </source>
</evidence>
<dbReference type="AlphaFoldDB" id="A0A1H4JUT5"/>
<dbReference type="EMBL" id="FNTB01000001">
    <property type="protein sequence ID" value="SEB49973.1"/>
    <property type="molecule type" value="Genomic_DNA"/>
</dbReference>
<dbReference type="RefSeq" id="WP_074669999.1">
    <property type="nucleotide sequence ID" value="NZ_FNTB01000001.1"/>
</dbReference>
<keyword evidence="2" id="KW-0808">Transferase</keyword>
<evidence type="ECO:0000313" key="2">
    <source>
        <dbReference type="EMBL" id="SEB49973.1"/>
    </source>
</evidence>
<dbReference type="PROSITE" id="PS51186">
    <property type="entry name" value="GNAT"/>
    <property type="match status" value="1"/>
</dbReference>
<protein>
    <submittedName>
        <fullName evidence="2">Beta-lysine acetyltransferase</fullName>
    </submittedName>
</protein>
<dbReference type="Pfam" id="PF00583">
    <property type="entry name" value="Acetyltransf_1"/>
    <property type="match status" value="1"/>
</dbReference>
<name>A0A1H4JUT5_9FLAO</name>
<organism evidence="2 3">
    <name type="scientific">Maribacter dokdonensis</name>
    <dbReference type="NCBI Taxonomy" id="320912"/>
    <lineage>
        <taxon>Bacteria</taxon>
        <taxon>Pseudomonadati</taxon>
        <taxon>Bacteroidota</taxon>
        <taxon>Flavobacteriia</taxon>
        <taxon>Flavobacteriales</taxon>
        <taxon>Flavobacteriaceae</taxon>
        <taxon>Maribacter</taxon>
    </lineage>
</organism>
<proteinExistence type="predicted"/>
<accession>A0A1H4JUT5</accession>
<feature type="domain" description="N-acetyltransferase" evidence="1">
    <location>
        <begin position="131"/>
        <end position="282"/>
    </location>
</feature>
<sequence>MFETIENIDGALVYHGNMHKRIFFSEAENVNLDHLLLKMKDLAKKKNYEKILGKASEKGVKVLKSKGFVVEAKIPGLYRGTVDGYFLAEYTKQERLAHDEKTKKTISTVKTIAEAANKPQTDPHLQMPSNLKIRSLTVSDFKNLEDLHNKAYKYHPHQIKNTEYFSKLKSLNHEFYGLFQDGQLLVSAILAINESELNMEIVDFVTHPDFRGQNLSYYLVQDIKGQMNIYGCKTLYTMVRATSYGLNITFSKHGFVLAGTLTNNCMVRDAMESMNVWYYKEK</sequence>
<dbReference type="GO" id="GO:0016747">
    <property type="term" value="F:acyltransferase activity, transferring groups other than amino-acyl groups"/>
    <property type="evidence" value="ECO:0007669"/>
    <property type="project" value="InterPro"/>
</dbReference>
<gene>
    <name evidence="2" type="ORF">SAMN05192540_0588</name>
</gene>
<dbReference type="OrthoDB" id="9790652at2"/>